<reference evidence="13" key="1">
    <citation type="submission" date="2021-01" db="EMBL/GenBank/DDBJ databases">
        <title>Marivirga sp. nov., isolated from intertidal surface sediments.</title>
        <authorList>
            <person name="Zhang M."/>
        </authorList>
    </citation>
    <scope>NUCLEOTIDE SEQUENCE</scope>
    <source>
        <strain evidence="13">SM1354</strain>
    </source>
</reference>
<dbReference type="PANTHER" id="PTHR43692">
    <property type="entry name" value="UDP-N-ACETYLMURAMOYLALANINE--D-GLUTAMATE LIGASE"/>
    <property type="match status" value="1"/>
</dbReference>
<comment type="similarity">
    <text evidence="9">Belongs to the MurCDEF family.</text>
</comment>
<protein>
    <recommendedName>
        <fullName evidence="9 10">UDP-N-acetylmuramoylalanine--D-glutamate ligase</fullName>
        <ecNumber evidence="9 10">6.3.2.9</ecNumber>
    </recommendedName>
    <alternativeName>
        <fullName evidence="9">D-glutamic acid-adding enzyme</fullName>
    </alternativeName>
    <alternativeName>
        <fullName evidence="9">UDP-N-acetylmuramoyl-L-alanyl-D-glutamate synthetase</fullName>
    </alternativeName>
</protein>
<dbReference type="InterPro" id="IPR004101">
    <property type="entry name" value="Mur_ligase_C"/>
</dbReference>
<dbReference type="GO" id="GO:0004326">
    <property type="term" value="F:tetrahydrofolylpolyglutamate synthase activity"/>
    <property type="evidence" value="ECO:0007669"/>
    <property type="project" value="InterPro"/>
</dbReference>
<dbReference type="InterPro" id="IPR018109">
    <property type="entry name" value="Folylpolyglutamate_synth_CS"/>
</dbReference>
<dbReference type="GO" id="GO:0005737">
    <property type="term" value="C:cytoplasm"/>
    <property type="evidence" value="ECO:0007669"/>
    <property type="project" value="UniProtKB-SubCell"/>
</dbReference>
<feature type="binding site" evidence="9">
    <location>
        <begin position="111"/>
        <end position="117"/>
    </location>
    <ligand>
        <name>ATP</name>
        <dbReference type="ChEBI" id="CHEBI:30616"/>
    </ligand>
</feature>
<keyword evidence="9 10" id="KW-0961">Cell wall biogenesis/degradation</keyword>
<dbReference type="Pfam" id="PF08245">
    <property type="entry name" value="Mur_ligase_M"/>
    <property type="match status" value="1"/>
</dbReference>
<dbReference type="SUPFAM" id="SSF53623">
    <property type="entry name" value="MurD-like peptide ligases, catalytic domain"/>
    <property type="match status" value="1"/>
</dbReference>
<dbReference type="PANTHER" id="PTHR43692:SF1">
    <property type="entry name" value="UDP-N-ACETYLMURAMOYLALANINE--D-GLUTAMATE LIGASE"/>
    <property type="match status" value="1"/>
</dbReference>
<comment type="caution">
    <text evidence="13">The sequence shown here is derived from an EMBL/GenBank/DDBJ whole genome shotgun (WGS) entry which is preliminary data.</text>
</comment>
<dbReference type="NCBIfam" id="TIGR01087">
    <property type="entry name" value="murD"/>
    <property type="match status" value="1"/>
</dbReference>
<evidence type="ECO:0000256" key="1">
    <source>
        <dbReference type="ARBA" id="ARBA00004496"/>
    </source>
</evidence>
<evidence type="ECO:0000256" key="8">
    <source>
        <dbReference type="ARBA" id="ARBA00023306"/>
    </source>
</evidence>
<evidence type="ECO:0000259" key="11">
    <source>
        <dbReference type="Pfam" id="PF02875"/>
    </source>
</evidence>
<organism evidence="13 14">
    <name type="scientific">Marivirga atlantica</name>
    <dbReference type="NCBI Taxonomy" id="1548457"/>
    <lineage>
        <taxon>Bacteria</taxon>
        <taxon>Pseudomonadati</taxon>
        <taxon>Bacteroidota</taxon>
        <taxon>Cytophagia</taxon>
        <taxon>Cytophagales</taxon>
        <taxon>Marivirgaceae</taxon>
        <taxon>Marivirga</taxon>
    </lineage>
</organism>
<evidence type="ECO:0000256" key="9">
    <source>
        <dbReference type="HAMAP-Rule" id="MF_00639"/>
    </source>
</evidence>
<evidence type="ECO:0000256" key="4">
    <source>
        <dbReference type="ARBA" id="ARBA00022598"/>
    </source>
</evidence>
<evidence type="ECO:0000259" key="12">
    <source>
        <dbReference type="Pfam" id="PF08245"/>
    </source>
</evidence>
<dbReference type="Gene3D" id="3.90.190.20">
    <property type="entry name" value="Mur ligase, C-terminal domain"/>
    <property type="match status" value="1"/>
</dbReference>
<feature type="domain" description="Mur ligase C-terminal" evidence="11">
    <location>
        <begin position="310"/>
        <end position="422"/>
    </location>
</feature>
<evidence type="ECO:0000256" key="7">
    <source>
        <dbReference type="ARBA" id="ARBA00022840"/>
    </source>
</evidence>
<keyword evidence="9 10" id="KW-0133">Cell shape</keyword>
<comment type="catalytic activity">
    <reaction evidence="9 10">
        <text>UDP-N-acetyl-alpha-D-muramoyl-L-alanine + D-glutamate + ATP = UDP-N-acetyl-alpha-D-muramoyl-L-alanyl-D-glutamate + ADP + phosphate + H(+)</text>
        <dbReference type="Rhea" id="RHEA:16429"/>
        <dbReference type="ChEBI" id="CHEBI:15378"/>
        <dbReference type="ChEBI" id="CHEBI:29986"/>
        <dbReference type="ChEBI" id="CHEBI:30616"/>
        <dbReference type="ChEBI" id="CHEBI:43474"/>
        <dbReference type="ChEBI" id="CHEBI:83898"/>
        <dbReference type="ChEBI" id="CHEBI:83900"/>
        <dbReference type="ChEBI" id="CHEBI:456216"/>
        <dbReference type="EC" id="6.3.2.9"/>
    </reaction>
</comment>
<dbReference type="InterPro" id="IPR013221">
    <property type="entry name" value="Mur_ligase_cen"/>
</dbReference>
<keyword evidence="3 9" id="KW-0963">Cytoplasm</keyword>
<dbReference type="InterPro" id="IPR036615">
    <property type="entry name" value="Mur_ligase_C_dom_sf"/>
</dbReference>
<dbReference type="Pfam" id="PF02875">
    <property type="entry name" value="Mur_ligase_C"/>
    <property type="match status" value="1"/>
</dbReference>
<dbReference type="GO" id="GO:0009252">
    <property type="term" value="P:peptidoglycan biosynthetic process"/>
    <property type="evidence" value="ECO:0007669"/>
    <property type="project" value="UniProtKB-UniRule"/>
</dbReference>
<keyword evidence="6 9" id="KW-0547">Nucleotide-binding</keyword>
<keyword evidence="14" id="KW-1185">Reference proteome</keyword>
<dbReference type="InterPro" id="IPR036565">
    <property type="entry name" value="Mur-like_cat_sf"/>
</dbReference>
<keyword evidence="5 9" id="KW-0132">Cell division</keyword>
<sequence>MKQKRIIVLGAGESGTGAALLAKAKGYDVFVSDFGAIKNNYTEQLLTAEIPFEEKQHTESKILNADLVIKSPGIPYTAPIIVKLQEKGIKVIDELEFAYRFTEGKIIAITGTNGKTTTTLLTYHLLKEAGLNVGLGGNVGKSMAAQLIDKDYEWWVLEVSSFQIDGFKDFKPDVAVLLNITPDHLDRYDKNLANYAHAKFRLFMNMDKSDHIIINGQDSIIEEFKKEEVLNAPEIRVATEQLARADSYVTDEEIVLKYLGKELKFELSLLSIKGKHNQINAMASIFAATLAGLKASTIKDSLPKFKNAQHRMELIASIHGVDFINDSKATNVDAVYYALESFSRPVIWIVGGVDKGNDYSKLNAVSSSVKGVICLGKDNQKIKDFYKDQFAIIEETQSMDEAVRMGYKLAKDREVVLLSPACASFDLFKNYEDRGNQFRMAVQLLEREVALKSMHQA</sequence>
<dbReference type="EMBL" id="JAERQG010000004">
    <property type="protein sequence ID" value="MBL0766731.1"/>
    <property type="molecule type" value="Genomic_DNA"/>
</dbReference>
<dbReference type="GO" id="GO:0008360">
    <property type="term" value="P:regulation of cell shape"/>
    <property type="evidence" value="ECO:0007669"/>
    <property type="project" value="UniProtKB-KW"/>
</dbReference>
<dbReference type="GO" id="GO:0051301">
    <property type="term" value="P:cell division"/>
    <property type="evidence" value="ECO:0007669"/>
    <property type="project" value="UniProtKB-KW"/>
</dbReference>
<keyword evidence="4 9" id="KW-0436">Ligase</keyword>
<dbReference type="RefSeq" id="WP_201923593.1">
    <property type="nucleotide sequence ID" value="NZ_JAERQG010000004.1"/>
</dbReference>
<dbReference type="GO" id="GO:0071555">
    <property type="term" value="P:cell wall organization"/>
    <property type="evidence" value="ECO:0007669"/>
    <property type="project" value="UniProtKB-KW"/>
</dbReference>
<dbReference type="Gene3D" id="3.40.50.720">
    <property type="entry name" value="NAD(P)-binding Rossmann-like Domain"/>
    <property type="match status" value="1"/>
</dbReference>
<dbReference type="GO" id="GO:0008764">
    <property type="term" value="F:UDP-N-acetylmuramoylalanine-D-glutamate ligase activity"/>
    <property type="evidence" value="ECO:0007669"/>
    <property type="project" value="UniProtKB-UniRule"/>
</dbReference>
<keyword evidence="7 9" id="KW-0067">ATP-binding</keyword>
<dbReference type="PROSITE" id="PS01011">
    <property type="entry name" value="FOLYLPOLYGLU_SYNT_1"/>
    <property type="match status" value="1"/>
</dbReference>
<evidence type="ECO:0000256" key="2">
    <source>
        <dbReference type="ARBA" id="ARBA00004752"/>
    </source>
</evidence>
<comment type="subcellular location">
    <subcellularLocation>
        <location evidence="1 9 10">Cytoplasm</location>
    </subcellularLocation>
</comment>
<keyword evidence="9 10" id="KW-0573">Peptidoglycan synthesis</keyword>
<dbReference type="SUPFAM" id="SSF51984">
    <property type="entry name" value="MurCD N-terminal domain"/>
    <property type="match status" value="1"/>
</dbReference>
<name>A0A937DKZ1_9BACT</name>
<keyword evidence="8 9" id="KW-0131">Cell cycle</keyword>
<feature type="domain" description="Mur ligase central" evidence="12">
    <location>
        <begin position="109"/>
        <end position="288"/>
    </location>
</feature>
<evidence type="ECO:0000256" key="6">
    <source>
        <dbReference type="ARBA" id="ARBA00022741"/>
    </source>
</evidence>
<dbReference type="SUPFAM" id="SSF53244">
    <property type="entry name" value="MurD-like peptide ligases, peptide-binding domain"/>
    <property type="match status" value="1"/>
</dbReference>
<comment type="pathway">
    <text evidence="2 9 10">Cell wall biogenesis; peptidoglycan biosynthesis.</text>
</comment>
<dbReference type="EC" id="6.3.2.9" evidence="9 10"/>
<dbReference type="GO" id="GO:0005524">
    <property type="term" value="F:ATP binding"/>
    <property type="evidence" value="ECO:0007669"/>
    <property type="project" value="UniProtKB-UniRule"/>
</dbReference>
<proteinExistence type="inferred from homology"/>
<evidence type="ECO:0000313" key="13">
    <source>
        <dbReference type="EMBL" id="MBL0766731.1"/>
    </source>
</evidence>
<evidence type="ECO:0000313" key="14">
    <source>
        <dbReference type="Proteomes" id="UP000642920"/>
    </source>
</evidence>
<dbReference type="Pfam" id="PF21799">
    <property type="entry name" value="MurD-like_N"/>
    <property type="match status" value="1"/>
</dbReference>
<dbReference type="AlphaFoldDB" id="A0A937DKZ1"/>
<dbReference type="Proteomes" id="UP000642920">
    <property type="component" value="Unassembled WGS sequence"/>
</dbReference>
<gene>
    <name evidence="9 13" type="primary">murD</name>
    <name evidence="13" type="ORF">JKP34_15800</name>
</gene>
<evidence type="ECO:0000256" key="10">
    <source>
        <dbReference type="RuleBase" id="RU003664"/>
    </source>
</evidence>
<dbReference type="HAMAP" id="MF_00639">
    <property type="entry name" value="MurD"/>
    <property type="match status" value="1"/>
</dbReference>
<comment type="function">
    <text evidence="9 10">Cell wall formation. Catalyzes the addition of glutamate to the nucleotide precursor UDP-N-acetylmuramoyl-L-alanine (UMA).</text>
</comment>
<evidence type="ECO:0000256" key="3">
    <source>
        <dbReference type="ARBA" id="ARBA00022490"/>
    </source>
</evidence>
<accession>A0A937DKZ1</accession>
<evidence type="ECO:0000256" key="5">
    <source>
        <dbReference type="ARBA" id="ARBA00022618"/>
    </source>
</evidence>
<dbReference type="Gene3D" id="3.40.1190.10">
    <property type="entry name" value="Mur-like, catalytic domain"/>
    <property type="match status" value="1"/>
</dbReference>
<dbReference type="InterPro" id="IPR005762">
    <property type="entry name" value="MurD"/>
</dbReference>